<dbReference type="AlphaFoldDB" id="A0A6B0QZ47"/>
<reference evidence="1" key="1">
    <citation type="submission" date="2019-10" db="EMBL/GenBank/DDBJ databases">
        <title>The sequence and de novo assembly of the wild yak genome.</title>
        <authorList>
            <person name="Liu Y."/>
        </authorList>
    </citation>
    <scope>NUCLEOTIDE SEQUENCE [LARGE SCALE GENOMIC DNA]</scope>
    <source>
        <strain evidence="1">WY2019</strain>
    </source>
</reference>
<evidence type="ECO:0000313" key="2">
    <source>
        <dbReference type="Proteomes" id="UP000322234"/>
    </source>
</evidence>
<comment type="caution">
    <text evidence="1">The sequence shown here is derived from an EMBL/GenBank/DDBJ whole genome shotgun (WGS) entry which is preliminary data.</text>
</comment>
<gene>
    <name evidence="1" type="ORF">E5288_WYG018879</name>
</gene>
<accession>A0A6B0QZ47</accession>
<organism evidence="1 2">
    <name type="scientific">Bos mutus</name>
    <name type="common">wild yak</name>
    <dbReference type="NCBI Taxonomy" id="72004"/>
    <lineage>
        <taxon>Eukaryota</taxon>
        <taxon>Metazoa</taxon>
        <taxon>Chordata</taxon>
        <taxon>Craniata</taxon>
        <taxon>Vertebrata</taxon>
        <taxon>Euteleostomi</taxon>
        <taxon>Mammalia</taxon>
        <taxon>Eutheria</taxon>
        <taxon>Laurasiatheria</taxon>
        <taxon>Artiodactyla</taxon>
        <taxon>Ruminantia</taxon>
        <taxon>Pecora</taxon>
        <taxon>Bovidae</taxon>
        <taxon>Bovinae</taxon>
        <taxon>Bos</taxon>
    </lineage>
</organism>
<proteinExistence type="predicted"/>
<dbReference type="EMBL" id="VBQZ03000015">
    <property type="protein sequence ID" value="MXQ83179.1"/>
    <property type="molecule type" value="Genomic_DNA"/>
</dbReference>
<protein>
    <submittedName>
        <fullName evidence="1">Uncharacterized protein</fullName>
    </submittedName>
</protein>
<evidence type="ECO:0000313" key="1">
    <source>
        <dbReference type="EMBL" id="MXQ83179.1"/>
    </source>
</evidence>
<dbReference type="Proteomes" id="UP000322234">
    <property type="component" value="Unassembled WGS sequence"/>
</dbReference>
<name>A0A6B0QZ47_9CETA</name>
<keyword evidence="2" id="KW-1185">Reference proteome</keyword>
<sequence length="95" mass="10489">MSGAAWGPGCQACQRRELVRKLSPGRAWDSLMDGKEETVPQQRPNWATAVGGKQVSFQRKTEIAAITLHRIFVNLSYSNGKTIPLPGVDPKCHRT</sequence>